<evidence type="ECO:0000313" key="3">
    <source>
        <dbReference type="Proteomes" id="UP000828390"/>
    </source>
</evidence>
<dbReference type="EMBL" id="JAIWYP010000001">
    <property type="protein sequence ID" value="KAH3891333.1"/>
    <property type="molecule type" value="Genomic_DNA"/>
</dbReference>
<feature type="compositionally biased region" description="Polar residues" evidence="1">
    <location>
        <begin position="1"/>
        <end position="14"/>
    </location>
</feature>
<protein>
    <submittedName>
        <fullName evidence="2">Uncharacterized protein</fullName>
    </submittedName>
</protein>
<sequence length="51" mass="5736">MVNAEVQASETQELSPEERKNTCNISDHVVKVDSGLLDRVADSKKRLHMII</sequence>
<accession>A0A9D4N7R1</accession>
<gene>
    <name evidence="2" type="ORF">DPMN_015427</name>
</gene>
<organism evidence="2 3">
    <name type="scientific">Dreissena polymorpha</name>
    <name type="common">Zebra mussel</name>
    <name type="synonym">Mytilus polymorpha</name>
    <dbReference type="NCBI Taxonomy" id="45954"/>
    <lineage>
        <taxon>Eukaryota</taxon>
        <taxon>Metazoa</taxon>
        <taxon>Spiralia</taxon>
        <taxon>Lophotrochozoa</taxon>
        <taxon>Mollusca</taxon>
        <taxon>Bivalvia</taxon>
        <taxon>Autobranchia</taxon>
        <taxon>Heteroconchia</taxon>
        <taxon>Euheterodonta</taxon>
        <taxon>Imparidentia</taxon>
        <taxon>Neoheterodontei</taxon>
        <taxon>Myida</taxon>
        <taxon>Dreissenoidea</taxon>
        <taxon>Dreissenidae</taxon>
        <taxon>Dreissena</taxon>
    </lineage>
</organism>
<proteinExistence type="predicted"/>
<evidence type="ECO:0000313" key="2">
    <source>
        <dbReference type="EMBL" id="KAH3891333.1"/>
    </source>
</evidence>
<comment type="caution">
    <text evidence="2">The sequence shown here is derived from an EMBL/GenBank/DDBJ whole genome shotgun (WGS) entry which is preliminary data.</text>
</comment>
<name>A0A9D4N7R1_DREPO</name>
<dbReference type="Proteomes" id="UP000828390">
    <property type="component" value="Unassembled WGS sequence"/>
</dbReference>
<feature type="region of interest" description="Disordered" evidence="1">
    <location>
        <begin position="1"/>
        <end position="22"/>
    </location>
</feature>
<evidence type="ECO:0000256" key="1">
    <source>
        <dbReference type="SAM" id="MobiDB-lite"/>
    </source>
</evidence>
<reference evidence="2" key="1">
    <citation type="journal article" date="2019" name="bioRxiv">
        <title>The Genome of the Zebra Mussel, Dreissena polymorpha: A Resource for Invasive Species Research.</title>
        <authorList>
            <person name="McCartney M.A."/>
            <person name="Auch B."/>
            <person name="Kono T."/>
            <person name="Mallez S."/>
            <person name="Zhang Y."/>
            <person name="Obille A."/>
            <person name="Becker A."/>
            <person name="Abrahante J.E."/>
            <person name="Garbe J."/>
            <person name="Badalamenti J.P."/>
            <person name="Herman A."/>
            <person name="Mangelson H."/>
            <person name="Liachko I."/>
            <person name="Sullivan S."/>
            <person name="Sone E.D."/>
            <person name="Koren S."/>
            <person name="Silverstein K.A.T."/>
            <person name="Beckman K.B."/>
            <person name="Gohl D.M."/>
        </authorList>
    </citation>
    <scope>NUCLEOTIDE SEQUENCE</scope>
    <source>
        <strain evidence="2">Duluth1</strain>
        <tissue evidence="2">Whole animal</tissue>
    </source>
</reference>
<keyword evidence="3" id="KW-1185">Reference proteome</keyword>
<reference evidence="2" key="2">
    <citation type="submission" date="2020-11" db="EMBL/GenBank/DDBJ databases">
        <authorList>
            <person name="McCartney M.A."/>
            <person name="Auch B."/>
            <person name="Kono T."/>
            <person name="Mallez S."/>
            <person name="Becker A."/>
            <person name="Gohl D.M."/>
            <person name="Silverstein K.A.T."/>
            <person name="Koren S."/>
            <person name="Bechman K.B."/>
            <person name="Herman A."/>
            <person name="Abrahante J.E."/>
            <person name="Garbe J."/>
        </authorList>
    </citation>
    <scope>NUCLEOTIDE SEQUENCE</scope>
    <source>
        <strain evidence="2">Duluth1</strain>
        <tissue evidence="2">Whole animal</tissue>
    </source>
</reference>
<dbReference type="AlphaFoldDB" id="A0A9D4N7R1"/>